<dbReference type="AlphaFoldDB" id="A0A8C6U4Y7"/>
<dbReference type="SUPFAM" id="SSF52266">
    <property type="entry name" value="SGNH hydrolase"/>
    <property type="match status" value="1"/>
</dbReference>
<keyword evidence="3" id="KW-1185">Reference proteome</keyword>
<accession>A0A8C6U4Y7</accession>
<reference evidence="2" key="2">
    <citation type="submission" date="2025-09" db="UniProtKB">
        <authorList>
            <consortium name="Ensembl"/>
        </authorList>
    </citation>
    <scope>IDENTIFICATION</scope>
</reference>
<dbReference type="Ensembl" id="ENSNMLT00000030966.1">
    <property type="protein sequence ID" value="ENSNMLP00000027716.1"/>
    <property type="gene ID" value="ENSNMLG00000017667.1"/>
</dbReference>
<sequence length="190" mass="21123">MGQQPGRSTTGSARRRLLKDAVLRRSGGLPQSPPPVQRTPSEAPRASIKHPSSQSSQYRSIKQSSLRPLFSPSTMIVGDSIIRHTRFFNAVTLFPGATVSSACSQVYLSQPQSPARGSEISSRLLGLNMWLCSKCIVNDFIFINNFELFRNRPALFNRDGHHPSALGCHMLLKNFQQVVHTTQVIDNHQQ</sequence>
<dbReference type="Gene3D" id="3.40.50.12700">
    <property type="match status" value="1"/>
</dbReference>
<proteinExistence type="predicted"/>
<evidence type="ECO:0000256" key="1">
    <source>
        <dbReference type="SAM" id="MobiDB-lite"/>
    </source>
</evidence>
<dbReference type="Proteomes" id="UP000694523">
    <property type="component" value="Unplaced"/>
</dbReference>
<feature type="region of interest" description="Disordered" evidence="1">
    <location>
        <begin position="1"/>
        <end position="61"/>
    </location>
</feature>
<feature type="compositionally biased region" description="Polar residues" evidence="1">
    <location>
        <begin position="50"/>
        <end position="61"/>
    </location>
</feature>
<organism evidence="2 3">
    <name type="scientific">Neogobius melanostomus</name>
    <name type="common">round goby</name>
    <dbReference type="NCBI Taxonomy" id="47308"/>
    <lineage>
        <taxon>Eukaryota</taxon>
        <taxon>Metazoa</taxon>
        <taxon>Chordata</taxon>
        <taxon>Craniata</taxon>
        <taxon>Vertebrata</taxon>
        <taxon>Euteleostomi</taxon>
        <taxon>Actinopterygii</taxon>
        <taxon>Neopterygii</taxon>
        <taxon>Teleostei</taxon>
        <taxon>Neoteleostei</taxon>
        <taxon>Acanthomorphata</taxon>
        <taxon>Gobiaria</taxon>
        <taxon>Gobiiformes</taxon>
        <taxon>Gobioidei</taxon>
        <taxon>Gobiidae</taxon>
        <taxon>Benthophilinae</taxon>
        <taxon>Neogobiini</taxon>
        <taxon>Neogobius</taxon>
    </lineage>
</organism>
<feature type="compositionally biased region" description="Polar residues" evidence="1">
    <location>
        <begin position="1"/>
        <end position="12"/>
    </location>
</feature>
<evidence type="ECO:0000313" key="2">
    <source>
        <dbReference type="Ensembl" id="ENSNMLP00000027716.1"/>
    </source>
</evidence>
<evidence type="ECO:0000313" key="3">
    <source>
        <dbReference type="Proteomes" id="UP000694523"/>
    </source>
</evidence>
<name>A0A8C6U4Y7_9GOBI</name>
<reference evidence="2" key="1">
    <citation type="submission" date="2025-08" db="UniProtKB">
        <authorList>
            <consortium name="Ensembl"/>
        </authorList>
    </citation>
    <scope>IDENTIFICATION</scope>
</reference>
<protein>
    <submittedName>
        <fullName evidence="2">Uncharacterized protein</fullName>
    </submittedName>
</protein>